<dbReference type="EMBL" id="CM003101">
    <property type="protein sequence ID" value="KUI69026.1"/>
    <property type="molecule type" value="Genomic_DNA"/>
</dbReference>
<dbReference type="InterPro" id="IPR050662">
    <property type="entry name" value="Sec-metab_biosynth-thioest"/>
</dbReference>
<keyword evidence="4" id="KW-0378">Hydrolase</keyword>
<dbReference type="InterPro" id="IPR047921">
    <property type="entry name" value="LACTB2-like_MBL-fold"/>
</dbReference>
<reference evidence="7" key="1">
    <citation type="submission" date="2014-12" db="EMBL/GenBank/DDBJ databases">
        <title>Genome Sequence of Valsa Canker Pathogens Uncovers a Specific Adaption of Colonization on Woody Bark.</title>
        <authorList>
            <person name="Yin Z."/>
            <person name="Liu H."/>
            <person name="Gao X."/>
            <person name="Li Z."/>
            <person name="Song N."/>
            <person name="Ke X."/>
            <person name="Dai Q."/>
            <person name="Wu Y."/>
            <person name="Sun Y."/>
            <person name="Xu J.-R."/>
            <person name="Kang Z.K."/>
            <person name="Wang L."/>
            <person name="Huang L."/>
        </authorList>
    </citation>
    <scope>NUCLEOTIDE SEQUENCE [LARGE SCALE GENOMIC DNA]</scope>
    <source>
        <strain evidence="7">03-8</strain>
    </source>
</reference>
<name>A0A194VXQ3_CYTMA</name>
<dbReference type="GO" id="GO:0044550">
    <property type="term" value="P:secondary metabolite biosynthetic process"/>
    <property type="evidence" value="ECO:0007669"/>
    <property type="project" value="TreeGrafter"/>
</dbReference>
<protein>
    <submittedName>
        <fullName evidence="7">Beta-lactamase-like protein 2</fullName>
    </submittedName>
</protein>
<dbReference type="CDD" id="cd07722">
    <property type="entry name" value="LACTB2-like_MBL-fold"/>
    <property type="match status" value="1"/>
</dbReference>
<dbReference type="Pfam" id="PF00753">
    <property type="entry name" value="Lactamase_B"/>
    <property type="match status" value="1"/>
</dbReference>
<dbReference type="SUPFAM" id="SSF56281">
    <property type="entry name" value="Metallo-hydrolase/oxidoreductase"/>
    <property type="match status" value="1"/>
</dbReference>
<evidence type="ECO:0000256" key="5">
    <source>
        <dbReference type="ARBA" id="ARBA00022833"/>
    </source>
</evidence>
<evidence type="ECO:0000259" key="6">
    <source>
        <dbReference type="SMART" id="SM00849"/>
    </source>
</evidence>
<dbReference type="OrthoDB" id="17458at2759"/>
<evidence type="ECO:0000256" key="1">
    <source>
        <dbReference type="ARBA" id="ARBA00001947"/>
    </source>
</evidence>
<dbReference type="InterPro" id="IPR001279">
    <property type="entry name" value="Metallo-B-lactamas"/>
</dbReference>
<comment type="similarity">
    <text evidence="2">Belongs to the metallo-beta-lactamase superfamily.</text>
</comment>
<evidence type="ECO:0000313" key="7">
    <source>
        <dbReference type="EMBL" id="KUI69026.1"/>
    </source>
</evidence>
<proteinExistence type="inferred from homology"/>
<feature type="domain" description="Metallo-beta-lactamase" evidence="6">
    <location>
        <begin position="65"/>
        <end position="221"/>
    </location>
</feature>
<keyword evidence="8" id="KW-1185">Reference proteome</keyword>
<dbReference type="SMART" id="SM00849">
    <property type="entry name" value="Lactamase_B"/>
    <property type="match status" value="1"/>
</dbReference>
<evidence type="ECO:0000256" key="2">
    <source>
        <dbReference type="ARBA" id="ARBA00007749"/>
    </source>
</evidence>
<dbReference type="FunFam" id="3.60.15.10:FF:000041">
    <property type="entry name" value="Metallo-beta-lactamase domain protein"/>
    <property type="match status" value="1"/>
</dbReference>
<evidence type="ECO:0000256" key="4">
    <source>
        <dbReference type="ARBA" id="ARBA00022801"/>
    </source>
</evidence>
<dbReference type="PANTHER" id="PTHR23131:SF3">
    <property type="entry name" value="ATROCHRYSONE CARBOXYL ACP THIOESTERASE"/>
    <property type="match status" value="1"/>
</dbReference>
<keyword evidence="3" id="KW-0479">Metal-binding</keyword>
<dbReference type="InterPro" id="IPR036866">
    <property type="entry name" value="RibonucZ/Hydroxyglut_hydro"/>
</dbReference>
<evidence type="ECO:0000256" key="3">
    <source>
        <dbReference type="ARBA" id="ARBA00022723"/>
    </source>
</evidence>
<dbReference type="PANTHER" id="PTHR23131">
    <property type="entry name" value="ENDORIBONUCLEASE LACTB2"/>
    <property type="match status" value="1"/>
</dbReference>
<accession>A0A194VXQ3</accession>
<gene>
    <name evidence="7" type="ORF">VM1G_03764</name>
</gene>
<dbReference type="AlphaFoldDB" id="A0A194VXQ3"/>
<dbReference type="Gene3D" id="1.10.10.10">
    <property type="entry name" value="Winged helix-like DNA-binding domain superfamily/Winged helix DNA-binding domain"/>
    <property type="match status" value="1"/>
</dbReference>
<dbReference type="GO" id="GO:0046872">
    <property type="term" value="F:metal ion binding"/>
    <property type="evidence" value="ECO:0007669"/>
    <property type="project" value="UniProtKB-KW"/>
</dbReference>
<keyword evidence="5" id="KW-0862">Zinc</keyword>
<dbReference type="SMR" id="A0A194VXQ3"/>
<dbReference type="InterPro" id="IPR036388">
    <property type="entry name" value="WH-like_DNA-bd_sf"/>
</dbReference>
<comment type="cofactor">
    <cofactor evidence="1">
        <name>Zn(2+)</name>
        <dbReference type="ChEBI" id="CHEBI:29105"/>
    </cofactor>
</comment>
<dbReference type="GO" id="GO:0016787">
    <property type="term" value="F:hydrolase activity"/>
    <property type="evidence" value="ECO:0007669"/>
    <property type="project" value="UniProtKB-KW"/>
</dbReference>
<dbReference type="Proteomes" id="UP000078559">
    <property type="component" value="Chromosome 4"/>
</dbReference>
<sequence length="335" mass="36662">MGSVSAPKTHRGGYRQINKALNICAFEDFLEAQLSRLPDIADVEQISPRVIRVLGQNAGKFTLQGTNTYIVGTGHERLIIDTAQGIPEWADLIAETLSKANITLSHVLLTHWHGDHTGGVPDLLRLYPHLSSGIYKNTPSRSQKPIIDGQIFRVEGATVRAVHAPGHSEDHMCFVIEEDNAMCTGDNVLGHGTAAVEHLSTWMDSLRIIQTHHCAIGYPAHGVIIQNLPAKISTELASKKRRETQVLQTLTRLKTTEAATNGNGKKGKGSVTVSQLVTAMHGEQLDPEVRKAAVEPFMEEVLAKLAEDGKVAFEVRNKEKRWFGLHDGSIRGTNS</sequence>
<organism evidence="7 8">
    <name type="scientific">Cytospora mali</name>
    <name type="common">Apple Valsa canker fungus</name>
    <name type="synonym">Valsa mali</name>
    <dbReference type="NCBI Taxonomy" id="578113"/>
    <lineage>
        <taxon>Eukaryota</taxon>
        <taxon>Fungi</taxon>
        <taxon>Dikarya</taxon>
        <taxon>Ascomycota</taxon>
        <taxon>Pezizomycotina</taxon>
        <taxon>Sordariomycetes</taxon>
        <taxon>Sordariomycetidae</taxon>
        <taxon>Diaporthales</taxon>
        <taxon>Cytosporaceae</taxon>
        <taxon>Cytospora</taxon>
    </lineage>
</organism>
<evidence type="ECO:0000313" key="8">
    <source>
        <dbReference type="Proteomes" id="UP000078559"/>
    </source>
</evidence>
<dbReference type="Gene3D" id="3.60.15.10">
    <property type="entry name" value="Ribonuclease Z/Hydroxyacylglutathione hydrolase-like"/>
    <property type="match status" value="1"/>
</dbReference>